<feature type="transmembrane region" description="Helical" evidence="1">
    <location>
        <begin position="34"/>
        <end position="52"/>
    </location>
</feature>
<keyword evidence="1" id="KW-0812">Transmembrane</keyword>
<dbReference type="EMBL" id="BAABLK010000084">
    <property type="protein sequence ID" value="GAA5228618.1"/>
    <property type="molecule type" value="Genomic_DNA"/>
</dbReference>
<keyword evidence="1" id="KW-1133">Transmembrane helix</keyword>
<feature type="transmembrane region" description="Helical" evidence="1">
    <location>
        <begin position="12"/>
        <end position="28"/>
    </location>
</feature>
<dbReference type="Proteomes" id="UP001501257">
    <property type="component" value="Unassembled WGS sequence"/>
</dbReference>
<protein>
    <submittedName>
        <fullName evidence="2">Uncharacterized protein</fullName>
    </submittedName>
</protein>
<gene>
    <name evidence="2" type="ORF">GCM10025778_31570</name>
</gene>
<keyword evidence="3" id="KW-1185">Reference proteome</keyword>
<proteinExistence type="predicted"/>
<comment type="caution">
    <text evidence="2">The sequence shown here is derived from an EMBL/GenBank/DDBJ whole genome shotgun (WGS) entry which is preliminary data.</text>
</comment>
<accession>A0ABP9TQP2</accession>
<dbReference type="RefSeq" id="WP_210101012.1">
    <property type="nucleotide sequence ID" value="NZ_BAABLK010000084.1"/>
</dbReference>
<evidence type="ECO:0000313" key="2">
    <source>
        <dbReference type="EMBL" id="GAA5228618.1"/>
    </source>
</evidence>
<evidence type="ECO:0000313" key="3">
    <source>
        <dbReference type="Proteomes" id="UP001501257"/>
    </source>
</evidence>
<evidence type="ECO:0000256" key="1">
    <source>
        <dbReference type="SAM" id="Phobius"/>
    </source>
</evidence>
<reference evidence="3" key="1">
    <citation type="journal article" date="2019" name="Int. J. Syst. Evol. Microbiol.">
        <title>The Global Catalogue of Microorganisms (GCM) 10K type strain sequencing project: providing services to taxonomists for standard genome sequencing and annotation.</title>
        <authorList>
            <consortium name="The Broad Institute Genomics Platform"/>
            <consortium name="The Broad Institute Genome Sequencing Center for Infectious Disease"/>
            <person name="Wu L."/>
            <person name="Ma J."/>
        </authorList>
    </citation>
    <scope>NUCLEOTIDE SEQUENCE [LARGE SCALE GENOMIC DNA]</scope>
    <source>
        <strain evidence="3">JCM 18952</strain>
    </source>
</reference>
<keyword evidence="1" id="KW-0472">Membrane</keyword>
<name>A0ABP9TQP2_9MICC</name>
<sequence length="60" mass="6684">MARKNASIGKAAIFFAVLTALAFISGSIAPLWRIFGFALALITVVLALRWWISIRTVRHR</sequence>
<organism evidence="2 3">
    <name type="scientific">Paeniglutamicibacter antarcticus</name>
    <dbReference type="NCBI Taxonomy" id="494023"/>
    <lineage>
        <taxon>Bacteria</taxon>
        <taxon>Bacillati</taxon>
        <taxon>Actinomycetota</taxon>
        <taxon>Actinomycetes</taxon>
        <taxon>Micrococcales</taxon>
        <taxon>Micrococcaceae</taxon>
        <taxon>Paeniglutamicibacter</taxon>
    </lineage>
</organism>